<protein>
    <recommendedName>
        <fullName evidence="1">Gp5/Type VI secretion system Vgr protein OB-fold domain-containing protein</fullName>
    </recommendedName>
</protein>
<reference evidence="3" key="1">
    <citation type="submission" date="2021-07" db="EMBL/GenBank/DDBJ databases">
        <title>Complete genome sequencing of a Clostridium isolate.</title>
        <authorList>
            <person name="Ueki A."/>
            <person name="Tonouchi A."/>
        </authorList>
    </citation>
    <scope>NUCLEOTIDE SEQUENCE [LARGE SCALE GENOMIC DNA]</scope>
    <source>
        <strain evidence="3">C5S11</strain>
    </source>
</reference>
<feature type="domain" description="Gp5/Type VI secretion system Vgr protein OB-fold" evidence="1">
    <location>
        <begin position="304"/>
        <end position="363"/>
    </location>
</feature>
<keyword evidence="3" id="KW-1185">Reference proteome</keyword>
<proteinExistence type="predicted"/>
<sequence>MEKSNETEKSEPITYRELKISTFELLYIKELKVTGNINNHSTLNLVGILPEDKKDEDIHTSYNTPIKVYAVTDKGEEPIYYGIITKIKVKKNADYYELHIEAQSYTYLMDIQRRNRSFQDKNMNINELIYGITRAYGKGGCNSYISDGATERLWVQYDETDWEFVKRVASYYNVGLIVSITLEGVHYFVDTPELQTKNIEINEYTATKLIQDYDVIRENDLPDSNEIDYITYTVQSYELLDLGDNISFKSRSFYVSELTYEIEDSILQNTYVLKLKGGQKQGRLYAQQLCGISLEGNVIEVTGDKIKVKLDIDKEQDQSTAYWFNYSTLAASPDGSGWYFMPEINDRVRIYFPTHDEKDAYSISCIQQIKGDPDVKYIATIYGKKVIFTKDRVTITANNNATIVLGKSGTISITGDNSINLNASETITLRAEDSIIISGKNNVDISCDKGGKALFEGSGNIVLDGTKVRIN</sequence>
<dbReference type="Proteomes" id="UP000824633">
    <property type="component" value="Chromosome"/>
</dbReference>
<dbReference type="InterPro" id="IPR006531">
    <property type="entry name" value="Gp5/Vgr_OB"/>
</dbReference>
<dbReference type="Pfam" id="PF04717">
    <property type="entry name" value="Phage_base_V"/>
    <property type="match status" value="1"/>
</dbReference>
<evidence type="ECO:0000313" key="2">
    <source>
        <dbReference type="EMBL" id="BCZ47342.1"/>
    </source>
</evidence>
<evidence type="ECO:0000259" key="1">
    <source>
        <dbReference type="Pfam" id="PF04717"/>
    </source>
</evidence>
<name>A0ABN6J3H2_9CLOT</name>
<evidence type="ECO:0000313" key="3">
    <source>
        <dbReference type="Proteomes" id="UP000824633"/>
    </source>
</evidence>
<dbReference type="SUPFAM" id="SSF69279">
    <property type="entry name" value="Phage tail proteins"/>
    <property type="match status" value="1"/>
</dbReference>
<organism evidence="2 3">
    <name type="scientific">Clostridium gelidum</name>
    <dbReference type="NCBI Taxonomy" id="704125"/>
    <lineage>
        <taxon>Bacteria</taxon>
        <taxon>Bacillati</taxon>
        <taxon>Bacillota</taxon>
        <taxon>Clostridia</taxon>
        <taxon>Eubacteriales</taxon>
        <taxon>Clostridiaceae</taxon>
        <taxon>Clostridium</taxon>
    </lineage>
</organism>
<gene>
    <name evidence="2" type="ORF">psyc5s11_34090</name>
</gene>
<dbReference type="EMBL" id="AP024849">
    <property type="protein sequence ID" value="BCZ47342.1"/>
    <property type="molecule type" value="Genomic_DNA"/>
</dbReference>
<dbReference type="RefSeq" id="WP_224033689.1">
    <property type="nucleotide sequence ID" value="NZ_AP024849.1"/>
</dbReference>
<accession>A0ABN6J3H2</accession>
<dbReference type="Gene3D" id="2.30.110.50">
    <property type="match status" value="1"/>
</dbReference>
<dbReference type="Gene3D" id="3.55.50.10">
    <property type="entry name" value="Baseplate protein-like domains"/>
    <property type="match status" value="1"/>
</dbReference>